<keyword evidence="5" id="KW-1185">Reference proteome</keyword>
<dbReference type="Gene3D" id="3.30.1540.10">
    <property type="entry name" value="formyl-coa transferase, domain 3"/>
    <property type="match status" value="2"/>
</dbReference>
<dbReference type="InterPro" id="IPR044855">
    <property type="entry name" value="CoA-Trfase_III_dom3_sf"/>
</dbReference>
<dbReference type="InterPro" id="IPR023606">
    <property type="entry name" value="CoA-Trfase_III_dom_1_sf"/>
</dbReference>
<organism evidence="4 5">
    <name type="scientific">Parafrankia irregularis</name>
    <dbReference type="NCBI Taxonomy" id="795642"/>
    <lineage>
        <taxon>Bacteria</taxon>
        <taxon>Bacillati</taxon>
        <taxon>Actinomycetota</taxon>
        <taxon>Actinomycetes</taxon>
        <taxon>Frankiales</taxon>
        <taxon>Frankiaceae</taxon>
        <taxon>Parafrankia</taxon>
    </lineage>
</organism>
<name>A0A0S4QNI3_9ACTN</name>
<dbReference type="AlphaFoldDB" id="A0A0S4QNI3"/>
<feature type="compositionally biased region" description="Polar residues" evidence="3">
    <location>
        <begin position="12"/>
        <end position="22"/>
    </location>
</feature>
<dbReference type="SUPFAM" id="SSF89796">
    <property type="entry name" value="CoA-transferase family III (CaiB/BaiF)"/>
    <property type="match status" value="2"/>
</dbReference>
<reference evidence="5" key="1">
    <citation type="submission" date="2015-11" db="EMBL/GenBank/DDBJ databases">
        <authorList>
            <person name="Varghese N."/>
        </authorList>
    </citation>
    <scope>NUCLEOTIDE SEQUENCE [LARGE SCALE GENOMIC DNA]</scope>
    <source>
        <strain evidence="5">DSM 45899</strain>
    </source>
</reference>
<evidence type="ECO:0000313" key="4">
    <source>
        <dbReference type="EMBL" id="CUU56777.1"/>
    </source>
</evidence>
<feature type="region of interest" description="Disordered" evidence="3">
    <location>
        <begin position="437"/>
        <end position="458"/>
    </location>
</feature>
<evidence type="ECO:0000256" key="2">
    <source>
        <dbReference type="ARBA" id="ARBA00022679"/>
    </source>
</evidence>
<proteinExistence type="inferred from homology"/>
<dbReference type="Proteomes" id="UP000198802">
    <property type="component" value="Unassembled WGS sequence"/>
</dbReference>
<dbReference type="InterPro" id="IPR050509">
    <property type="entry name" value="CoA-transferase_III"/>
</dbReference>
<accession>A0A0S4QNI3</accession>
<sequence>MDGTLTGAPWPASTSIGATSTGARPATDQVTDHVADQVAARTLPLRGVRVLDLTEGAAQSCGRYLADLGAEVLRIEPPGGSPGRAEPVVFALRNAGKLGLVLDLDDETGRERLHELAGTADILLDSSGEATARARGLTPETLSARHPRLVIVSLTAFGRSGPYRDFTATEPVLAALGGVLARSGLPGARPVLPPAGLVDQTVGVHAAWAALVAYVRRLRTGAGELVDVSAHEAVVHGFDPGFGTQGSAAAGRPEGFPRDRPDASAFYPVFPCADGHVRICLLARRQWRAMFAWLGEPAEFADPSYDTIPARFAAADRLHPLIGALFAGVRRDALVAEGTRRGVPIAAVLTPGEVLAADHFAETGTLVDAEIAEGLRARVPSGYISVDGVRAGLRHRAPNLGEHTELLLDEAAPGGAAADGPVPGSAVPGSGALDAGALDGGVLDGTGERGPEPDLGIPGDPADGPLAGLRVLDLGVIVFGAELGRLFADQGADVIKIENEAFPDGLRQTRRGGGMNASFAWGQRNKRGLGLDLRSEQGAALFRELVRHADIVAANFKPGTLESLGLSHAQLAEINPRIIVSDSSAFGSRGPWSGRMGYGPLVRSSCGVSALWRDPTRAETDSQAYCDGSTVYPDHIAGHVTAVAALAAVIRRARSGRGAALETAQADVAVMPLGPALAAESLAPGTVAPGTVDGGAGNIFAAVLPCAGDDEWCVVDVRGDEHWARLATVLGRPELAVGELATAGGRRARWAEVEELIARWTAQRTPAQVTATLQEAGVPAGAMVRLPEELTDPQLVARRSFRTLEHPLLSRPVPANARIAWFSTIADPPLRPAPVPGEHTREICRTLLGLTEDEIDRLVEAGVLQPPPEHALA</sequence>
<dbReference type="PANTHER" id="PTHR48228:SF6">
    <property type="entry name" value="L-CARNITINE COA-TRANSFERASE"/>
    <property type="match status" value="1"/>
</dbReference>
<dbReference type="PANTHER" id="PTHR48228">
    <property type="entry name" value="SUCCINYL-COA--D-CITRAMALATE COA-TRANSFERASE"/>
    <property type="match status" value="1"/>
</dbReference>
<evidence type="ECO:0000256" key="1">
    <source>
        <dbReference type="ARBA" id="ARBA00008383"/>
    </source>
</evidence>
<dbReference type="GO" id="GO:0016740">
    <property type="term" value="F:transferase activity"/>
    <property type="evidence" value="ECO:0007669"/>
    <property type="project" value="UniProtKB-KW"/>
</dbReference>
<dbReference type="RefSeq" id="WP_091277502.1">
    <property type="nucleotide sequence ID" value="NZ_FAOZ01000008.1"/>
</dbReference>
<gene>
    <name evidence="4" type="ORF">Ga0074812_108305</name>
</gene>
<feature type="region of interest" description="Disordered" evidence="3">
    <location>
        <begin position="1"/>
        <end position="25"/>
    </location>
</feature>
<comment type="similarity">
    <text evidence="1">Belongs to the CoA-transferase III family.</text>
</comment>
<evidence type="ECO:0000313" key="5">
    <source>
        <dbReference type="Proteomes" id="UP000198802"/>
    </source>
</evidence>
<keyword evidence="2 4" id="KW-0808">Transferase</keyword>
<protein>
    <submittedName>
        <fullName evidence="4">Crotonobetainyl-CoA:carnitine CoA-transferase CaiB</fullName>
    </submittedName>
</protein>
<dbReference type="EMBL" id="FAOZ01000008">
    <property type="protein sequence ID" value="CUU56777.1"/>
    <property type="molecule type" value="Genomic_DNA"/>
</dbReference>
<dbReference type="Gene3D" id="3.40.50.10540">
    <property type="entry name" value="Crotonobetainyl-coa:carnitine coa-transferase, domain 1"/>
    <property type="match status" value="2"/>
</dbReference>
<dbReference type="InterPro" id="IPR003673">
    <property type="entry name" value="CoA-Trfase_fam_III"/>
</dbReference>
<evidence type="ECO:0000256" key="3">
    <source>
        <dbReference type="SAM" id="MobiDB-lite"/>
    </source>
</evidence>
<dbReference type="Pfam" id="PF02515">
    <property type="entry name" value="CoA_transf_3"/>
    <property type="match status" value="2"/>
</dbReference>